<evidence type="ECO:0000313" key="2">
    <source>
        <dbReference type="EMBL" id="PHJ17777.1"/>
    </source>
</evidence>
<organism evidence="2 3">
    <name type="scientific">Cystoisospora suis</name>
    <dbReference type="NCBI Taxonomy" id="483139"/>
    <lineage>
        <taxon>Eukaryota</taxon>
        <taxon>Sar</taxon>
        <taxon>Alveolata</taxon>
        <taxon>Apicomplexa</taxon>
        <taxon>Conoidasida</taxon>
        <taxon>Coccidia</taxon>
        <taxon>Eucoccidiorida</taxon>
        <taxon>Eimeriorina</taxon>
        <taxon>Sarcocystidae</taxon>
        <taxon>Cystoisospora</taxon>
    </lineage>
</organism>
<reference evidence="2 3" key="1">
    <citation type="journal article" date="2017" name="Int. J. Parasitol.">
        <title>The genome of the protozoan parasite Cystoisospora suis and a reverse vaccinology approach to identify vaccine candidates.</title>
        <authorList>
            <person name="Palmieri N."/>
            <person name="Shrestha A."/>
            <person name="Ruttkowski B."/>
            <person name="Beck T."/>
            <person name="Vogl C."/>
            <person name="Tomley F."/>
            <person name="Blake D.P."/>
            <person name="Joachim A."/>
        </authorList>
    </citation>
    <scope>NUCLEOTIDE SEQUENCE [LARGE SCALE GENOMIC DNA]</scope>
    <source>
        <strain evidence="2 3">Wien I</strain>
    </source>
</reference>
<feature type="non-terminal residue" evidence="2">
    <location>
        <position position="68"/>
    </location>
</feature>
<sequence length="68" mass="6947">DEEESYYYSSYPRSSSSQKTGKGGGGGLSVIPGGDAFSSRVLKSDREKKEGRSSALSSGGTGLSSSCS</sequence>
<name>A0A2C6KJP5_9APIC</name>
<feature type="compositionally biased region" description="Low complexity" evidence="1">
    <location>
        <begin position="1"/>
        <end position="20"/>
    </location>
</feature>
<keyword evidence="3" id="KW-1185">Reference proteome</keyword>
<evidence type="ECO:0000313" key="3">
    <source>
        <dbReference type="Proteomes" id="UP000221165"/>
    </source>
</evidence>
<evidence type="ECO:0000256" key="1">
    <source>
        <dbReference type="SAM" id="MobiDB-lite"/>
    </source>
</evidence>
<feature type="compositionally biased region" description="Basic and acidic residues" evidence="1">
    <location>
        <begin position="42"/>
        <end position="52"/>
    </location>
</feature>
<dbReference type="VEuPathDB" id="ToxoDB:CSUI_008396"/>
<dbReference type="GeneID" id="94431740"/>
<feature type="region of interest" description="Disordered" evidence="1">
    <location>
        <begin position="1"/>
        <end position="68"/>
    </location>
</feature>
<accession>A0A2C6KJP5</accession>
<feature type="non-terminal residue" evidence="2">
    <location>
        <position position="1"/>
    </location>
</feature>
<gene>
    <name evidence="2" type="ORF">CSUI_008396</name>
</gene>
<protein>
    <submittedName>
        <fullName evidence="2">Uncharacterized protein</fullName>
    </submittedName>
</protein>
<dbReference type="RefSeq" id="XP_067919492.1">
    <property type="nucleotide sequence ID" value="XM_068068529.1"/>
</dbReference>
<dbReference type="EMBL" id="MIGC01004696">
    <property type="protein sequence ID" value="PHJ17777.1"/>
    <property type="molecule type" value="Genomic_DNA"/>
</dbReference>
<proteinExistence type="predicted"/>
<comment type="caution">
    <text evidence="2">The sequence shown here is derived from an EMBL/GenBank/DDBJ whole genome shotgun (WGS) entry which is preliminary data.</text>
</comment>
<feature type="compositionally biased region" description="Low complexity" evidence="1">
    <location>
        <begin position="53"/>
        <end position="68"/>
    </location>
</feature>
<dbReference type="Proteomes" id="UP000221165">
    <property type="component" value="Unassembled WGS sequence"/>
</dbReference>
<dbReference type="AlphaFoldDB" id="A0A2C6KJP5"/>